<dbReference type="Proteomes" id="UP000828390">
    <property type="component" value="Unassembled WGS sequence"/>
</dbReference>
<reference evidence="1" key="2">
    <citation type="submission" date="2020-11" db="EMBL/GenBank/DDBJ databases">
        <authorList>
            <person name="McCartney M.A."/>
            <person name="Auch B."/>
            <person name="Kono T."/>
            <person name="Mallez S."/>
            <person name="Becker A."/>
            <person name="Gohl D.M."/>
            <person name="Silverstein K.A.T."/>
            <person name="Koren S."/>
            <person name="Bechman K.B."/>
            <person name="Herman A."/>
            <person name="Abrahante J.E."/>
            <person name="Garbe J."/>
        </authorList>
    </citation>
    <scope>NUCLEOTIDE SEQUENCE</scope>
    <source>
        <strain evidence="1">Duluth1</strain>
        <tissue evidence="1">Whole animal</tissue>
    </source>
</reference>
<keyword evidence="2" id="KW-1185">Reference proteome</keyword>
<comment type="caution">
    <text evidence="1">The sequence shown here is derived from an EMBL/GenBank/DDBJ whole genome shotgun (WGS) entry which is preliminary data.</text>
</comment>
<gene>
    <name evidence="1" type="ORF">DPMN_193576</name>
</gene>
<dbReference type="AlphaFoldDB" id="A0A9D3Y151"/>
<protein>
    <submittedName>
        <fullName evidence="1">Uncharacterized protein</fullName>
    </submittedName>
</protein>
<organism evidence="1 2">
    <name type="scientific">Dreissena polymorpha</name>
    <name type="common">Zebra mussel</name>
    <name type="synonym">Mytilus polymorpha</name>
    <dbReference type="NCBI Taxonomy" id="45954"/>
    <lineage>
        <taxon>Eukaryota</taxon>
        <taxon>Metazoa</taxon>
        <taxon>Spiralia</taxon>
        <taxon>Lophotrochozoa</taxon>
        <taxon>Mollusca</taxon>
        <taxon>Bivalvia</taxon>
        <taxon>Autobranchia</taxon>
        <taxon>Heteroconchia</taxon>
        <taxon>Euheterodonta</taxon>
        <taxon>Imparidentia</taxon>
        <taxon>Neoheterodontei</taxon>
        <taxon>Myida</taxon>
        <taxon>Dreissenoidea</taxon>
        <taxon>Dreissenidae</taxon>
        <taxon>Dreissena</taxon>
    </lineage>
</organism>
<name>A0A9D3Y151_DREPO</name>
<dbReference type="EMBL" id="JAIWYP010000066">
    <property type="protein sequence ID" value="KAH3690372.1"/>
    <property type="molecule type" value="Genomic_DNA"/>
</dbReference>
<reference evidence="1" key="1">
    <citation type="journal article" date="2019" name="bioRxiv">
        <title>The Genome of the Zebra Mussel, Dreissena polymorpha: A Resource for Invasive Species Research.</title>
        <authorList>
            <person name="McCartney M.A."/>
            <person name="Auch B."/>
            <person name="Kono T."/>
            <person name="Mallez S."/>
            <person name="Zhang Y."/>
            <person name="Obille A."/>
            <person name="Becker A."/>
            <person name="Abrahante J.E."/>
            <person name="Garbe J."/>
            <person name="Badalamenti J.P."/>
            <person name="Herman A."/>
            <person name="Mangelson H."/>
            <person name="Liachko I."/>
            <person name="Sullivan S."/>
            <person name="Sone E.D."/>
            <person name="Koren S."/>
            <person name="Silverstein K.A.T."/>
            <person name="Beckman K.B."/>
            <person name="Gohl D.M."/>
        </authorList>
    </citation>
    <scope>NUCLEOTIDE SEQUENCE</scope>
    <source>
        <strain evidence="1">Duluth1</strain>
        <tissue evidence="1">Whole animal</tissue>
    </source>
</reference>
<sequence>MKSQKNFECTSLVRAPAKYDVYLSTKTLNGQSDLKRIHIQRAPGKKEMDTSASEKMDLAFSLACTCEELWSRLVERYGKEEILHQSFTRRIESFSSPTYTDSHKWYELSDLLNEILALTEDKETTQRNSLNNENITSRISNLVQKLFL</sequence>
<evidence type="ECO:0000313" key="1">
    <source>
        <dbReference type="EMBL" id="KAH3690372.1"/>
    </source>
</evidence>
<proteinExistence type="predicted"/>
<evidence type="ECO:0000313" key="2">
    <source>
        <dbReference type="Proteomes" id="UP000828390"/>
    </source>
</evidence>
<accession>A0A9D3Y151</accession>